<sequence>MFPAIPTRPIQHASHYRTIDDTPALIQLIYNVDNRQAECKDEHLTARKTFPPISLLAYLPETQNTSAH</sequence>
<evidence type="ECO:0000313" key="1">
    <source>
        <dbReference type="EMBL" id="AIN81203.1"/>
    </source>
</evidence>
<dbReference type="EMBL" id="KM220860">
    <property type="protein sequence ID" value="AIN81203.1"/>
    <property type="molecule type" value="mRNA"/>
</dbReference>
<dbReference type="AlphaFoldDB" id="A0A088QD79"/>
<dbReference type="IntAct" id="A0A088QD79">
    <property type="interactions" value="2"/>
</dbReference>
<gene>
    <name evidence="1" type="primary">OEC55</name>
</gene>
<reference evidence="1" key="1">
    <citation type="journal article" date="2014" name="Cell Host Microbe">
        <title>Convergent targeting of a common host protein-network by pathogen effectors from three kingdoms of life.</title>
        <authorList>
            <person name="Wessling R."/>
            <person name="Epple P.M."/>
            <person name="Altmann S."/>
            <person name="He Y."/>
            <person name="Yang L."/>
            <person name="McDonald N."/>
            <person name="Wiley K."/>
            <person name="Bader K.C."/>
            <person name="Glaesser C."/>
            <person name="Mukhtar M.S."/>
            <person name="Haigis S."/>
            <person name="Ghamsari L."/>
            <person name="Stephens A.E."/>
            <person name="Ecker J.R."/>
            <person name="Vidal M."/>
            <person name="Jones J.D.G."/>
            <person name="Mayer K.F.X."/>
            <person name="Ver Loren van Themaat E."/>
            <person name="Schulze-Lefert P."/>
            <person name="Dangl J.L."/>
            <person name="Panstruga R."/>
            <person name="Braun P."/>
        </authorList>
    </citation>
    <scope>NUCLEOTIDE SEQUENCE</scope>
</reference>
<feature type="non-terminal residue" evidence="1">
    <location>
        <position position="1"/>
    </location>
</feature>
<organism evidence="1">
    <name type="scientific">Golovinomyces orontii</name>
    <dbReference type="NCBI Taxonomy" id="62715"/>
    <lineage>
        <taxon>Eukaryota</taxon>
        <taxon>Fungi</taxon>
        <taxon>Dikarya</taxon>
        <taxon>Ascomycota</taxon>
        <taxon>Pezizomycotina</taxon>
        <taxon>Leotiomycetes</taxon>
        <taxon>Erysiphales</taxon>
        <taxon>Erysiphaceae</taxon>
        <taxon>Golovinomyces</taxon>
    </lineage>
</organism>
<proteinExistence type="evidence at transcript level"/>
<accession>A0A088QD79</accession>
<name>A0A088QD79_9PEZI</name>
<protein>
    <submittedName>
        <fullName evidence="1">Effector protein OEC55</fullName>
    </submittedName>
</protein>